<dbReference type="EMBL" id="JADPIE010000002">
    <property type="protein sequence ID" value="MBF8436329.1"/>
    <property type="molecule type" value="Genomic_DNA"/>
</dbReference>
<dbReference type="Pfam" id="PF04402">
    <property type="entry name" value="SIMPL"/>
    <property type="match status" value="1"/>
</dbReference>
<evidence type="ECO:0000313" key="2">
    <source>
        <dbReference type="Proteomes" id="UP000621436"/>
    </source>
</evidence>
<evidence type="ECO:0000313" key="1">
    <source>
        <dbReference type="EMBL" id="MBF8436329.1"/>
    </source>
</evidence>
<reference evidence="1" key="1">
    <citation type="submission" date="2020-11" db="EMBL/GenBank/DDBJ databases">
        <title>Halonatronomonas betainensis gen. nov., sp. nov. a novel haloalkaliphilic representative of the family Halanaerobiacae capable of betaine degradation.</title>
        <authorList>
            <person name="Boltyanskaya Y."/>
            <person name="Kevbrin V."/>
            <person name="Detkova E."/>
            <person name="Grouzdev D.S."/>
            <person name="Koziaeva V."/>
            <person name="Zhilina T."/>
        </authorList>
    </citation>
    <scope>NUCLEOTIDE SEQUENCE</scope>
    <source>
        <strain evidence="1">Z-7014</strain>
    </source>
</reference>
<comment type="caution">
    <text evidence="1">The sequence shown here is derived from an EMBL/GenBank/DDBJ whole genome shotgun (WGS) entry which is preliminary data.</text>
</comment>
<dbReference type="AlphaFoldDB" id="A0A931ATH0"/>
<dbReference type="GO" id="GO:0006974">
    <property type="term" value="P:DNA damage response"/>
    <property type="evidence" value="ECO:0007669"/>
    <property type="project" value="TreeGrafter"/>
</dbReference>
<sequence>MISNSRVITVRGSGNVLIPPDWIIIDLDLVAAEYKYDDTLNAASKQLSQLRESLYFVDFEKEDIKTKRFNVNTVYSSYKDKNDNYRRVFEGYKASHDLFIAFDLDTARLGEILNAITESEANPEFSIDYTIKDKAAVKNQLLKNAVEDARIKAEILVEAAGVQLGKVLRVDYDWSEVRFRHDYNVSYEDSMMLSESLDFTPDEVKAYDNVTVVWSLE</sequence>
<dbReference type="PANTHER" id="PTHR34387:SF2">
    <property type="entry name" value="SLR1258 PROTEIN"/>
    <property type="match status" value="1"/>
</dbReference>
<gene>
    <name evidence="1" type="ORF">I0Q91_04490</name>
</gene>
<accession>A0A931ATH0</accession>
<dbReference type="Gene3D" id="3.30.110.170">
    <property type="entry name" value="Protein of unknown function (DUF541), domain 1"/>
    <property type="match status" value="1"/>
</dbReference>
<dbReference type="RefSeq" id="WP_270453151.1">
    <property type="nucleotide sequence ID" value="NZ_JADPIE010000002.1"/>
</dbReference>
<organism evidence="1 2">
    <name type="scientific">Halonatronomonas betaini</name>
    <dbReference type="NCBI Taxonomy" id="2778430"/>
    <lineage>
        <taxon>Bacteria</taxon>
        <taxon>Bacillati</taxon>
        <taxon>Bacillota</taxon>
        <taxon>Clostridia</taxon>
        <taxon>Halanaerobiales</taxon>
        <taxon>Halarsenatibacteraceae</taxon>
        <taxon>Halonatronomonas</taxon>
    </lineage>
</organism>
<dbReference type="InterPro" id="IPR052022">
    <property type="entry name" value="26kDa_periplasmic_antigen"/>
</dbReference>
<proteinExistence type="predicted"/>
<dbReference type="PANTHER" id="PTHR34387">
    <property type="entry name" value="SLR1258 PROTEIN"/>
    <property type="match status" value="1"/>
</dbReference>
<dbReference type="Proteomes" id="UP000621436">
    <property type="component" value="Unassembled WGS sequence"/>
</dbReference>
<name>A0A931ATH0_9FIRM</name>
<protein>
    <submittedName>
        <fullName evidence="1">SIMPL domain-containing protein</fullName>
    </submittedName>
</protein>
<keyword evidence="2" id="KW-1185">Reference proteome</keyword>
<dbReference type="InterPro" id="IPR007497">
    <property type="entry name" value="SIMPL/DUF541"/>
</dbReference>
<dbReference type="Gene3D" id="3.30.70.2970">
    <property type="entry name" value="Protein of unknown function (DUF541), domain 2"/>
    <property type="match status" value="1"/>
</dbReference>